<feature type="transmembrane region" description="Helical" evidence="1">
    <location>
        <begin position="678"/>
        <end position="702"/>
    </location>
</feature>
<dbReference type="OMA" id="QFLMINE"/>
<evidence type="ECO:0000256" key="1">
    <source>
        <dbReference type="SAM" id="Phobius"/>
    </source>
</evidence>
<dbReference type="EMBL" id="LDAU01000090">
    <property type="protein sequence ID" value="KRX07028.1"/>
    <property type="molecule type" value="Genomic_DNA"/>
</dbReference>
<proteinExistence type="predicted"/>
<evidence type="ECO:0000313" key="3">
    <source>
        <dbReference type="Proteomes" id="UP000054937"/>
    </source>
</evidence>
<evidence type="ECO:0000313" key="2">
    <source>
        <dbReference type="EMBL" id="KRX07028.1"/>
    </source>
</evidence>
<dbReference type="InParanoid" id="A0A0V0QXU7"/>
<dbReference type="AlphaFoldDB" id="A0A0V0QXU7"/>
<evidence type="ECO:0008006" key="4">
    <source>
        <dbReference type="Google" id="ProtNLM"/>
    </source>
</evidence>
<comment type="caution">
    <text evidence="2">The sequence shown here is derived from an EMBL/GenBank/DDBJ whole genome shotgun (WGS) entry which is preliminary data.</text>
</comment>
<organism evidence="2 3">
    <name type="scientific">Pseudocohnilembus persalinus</name>
    <name type="common">Ciliate</name>
    <dbReference type="NCBI Taxonomy" id="266149"/>
    <lineage>
        <taxon>Eukaryota</taxon>
        <taxon>Sar</taxon>
        <taxon>Alveolata</taxon>
        <taxon>Ciliophora</taxon>
        <taxon>Intramacronucleata</taxon>
        <taxon>Oligohymenophorea</taxon>
        <taxon>Scuticociliatia</taxon>
        <taxon>Philasterida</taxon>
        <taxon>Pseudocohnilembidae</taxon>
        <taxon>Pseudocohnilembus</taxon>
    </lineage>
</organism>
<name>A0A0V0QXU7_PSEPJ</name>
<keyword evidence="1" id="KW-0812">Transmembrane</keyword>
<feature type="transmembrane region" description="Helical" evidence="1">
    <location>
        <begin position="65"/>
        <end position="85"/>
    </location>
</feature>
<dbReference type="Proteomes" id="UP000054937">
    <property type="component" value="Unassembled WGS sequence"/>
</dbReference>
<protein>
    <recommendedName>
        <fullName evidence="4">Transmembrane protein</fullName>
    </recommendedName>
</protein>
<gene>
    <name evidence="2" type="ORF">PPERSA_07191</name>
</gene>
<feature type="transmembrane region" description="Helical" evidence="1">
    <location>
        <begin position="295"/>
        <end position="316"/>
    </location>
</feature>
<accession>A0A0V0QXU7</accession>
<keyword evidence="1" id="KW-0472">Membrane</keyword>
<keyword evidence="3" id="KW-1185">Reference proteome</keyword>
<sequence length="861" mass="100885">MYDALKDGKWDDYYSSLSQVYIPLLLMGVFQLLFWGIEIVQIFCRFYCKYLERDYNQEPFAKGKFYFLLYFTTFFGIAVIIVSSLQLQFTKYLQPSVEFSTCSILNELDIWIYGDDNQTWFGTIQIDDKVKSSVEQLKLNFYKFQQTFTTAKTGFLQDVPDVYDFITDIENQFTGNSALVVNVPNPRRTVIKQVYPDIIESMGSQDILDLNEVLGGLEFDYETKTLIESDSLEKCKDSCEYIINNYDDLIKNYTDYQEAFIDFNNNFQDLKKNATNALEYYHDIENDIQNYGDTVSSICLVASIVGIIGLWLAYFLKISFFRIFVYTTWFVLGICSIFFWVLSIYSYSHSIMYWELCDSVEKYINEENYYSDFHEFIGNEQAKTCFYGNGDLDESFNMVFDLQVVEEVKEDIETLLSLDYLYTDDISDWLIYDWVENVEQYIAFQEEAIEQSAQRGYTYGDLPSEALDKMNSWSNIDYVQNSGQQNDQESMNCRELTRDKIVFLKSDCNGINNPQSYSDLIQNNACIYLEGIVLNYLKTDPTLITSTDPLYDINFIEQRLNSITGVTCSKFEEWKDNYLTYYTYLYTYTQSMLEIVAKENTSVYAYLNEFERLNKDTQQKLVALQEDITNNLYPKIQTFLSIVSDDQYGILGNLNCSFMKNATETMMKSFCENHMVRMYHVSAAQIAGGIVSMLMSTGLYFLSGRIQHYIIKTQQDMIKKKKKIQETNFTNPYFNDYIKSKNNQNEILAEYRQVDSNINETSPYKRNKTYNNLFDKSRNITQNNLDISELEEIQDEENSHHFNQNTDSKQIDSKNRLDNQEVKLKANQGGIIKFKNIELTNLDEEEKMKIDFVRKNFGGEI</sequence>
<reference evidence="2 3" key="1">
    <citation type="journal article" date="2015" name="Sci. Rep.">
        <title>Genome of the facultative scuticociliatosis pathogen Pseudocohnilembus persalinus provides insight into its virulence through horizontal gene transfer.</title>
        <authorList>
            <person name="Xiong J."/>
            <person name="Wang G."/>
            <person name="Cheng J."/>
            <person name="Tian M."/>
            <person name="Pan X."/>
            <person name="Warren A."/>
            <person name="Jiang C."/>
            <person name="Yuan D."/>
            <person name="Miao W."/>
        </authorList>
    </citation>
    <scope>NUCLEOTIDE SEQUENCE [LARGE SCALE GENOMIC DNA]</scope>
    <source>
        <strain evidence="2">36N120E</strain>
    </source>
</reference>
<feature type="transmembrane region" description="Helical" evidence="1">
    <location>
        <begin position="20"/>
        <end position="44"/>
    </location>
</feature>
<keyword evidence="1" id="KW-1133">Transmembrane helix</keyword>
<feature type="transmembrane region" description="Helical" evidence="1">
    <location>
        <begin position="323"/>
        <end position="347"/>
    </location>
</feature>